<dbReference type="PANTHER" id="PTHR43132">
    <property type="entry name" value="ARSENICAL RESISTANCE OPERON REPRESSOR ARSR-RELATED"/>
    <property type="match status" value="1"/>
</dbReference>
<dbReference type="InterPro" id="IPR036388">
    <property type="entry name" value="WH-like_DNA-bd_sf"/>
</dbReference>
<organism evidence="5 6">
    <name type="scientific">Microlunatus ginsengisoli</name>
    <dbReference type="NCBI Taxonomy" id="363863"/>
    <lineage>
        <taxon>Bacteria</taxon>
        <taxon>Bacillati</taxon>
        <taxon>Actinomycetota</taxon>
        <taxon>Actinomycetes</taxon>
        <taxon>Propionibacteriales</taxon>
        <taxon>Propionibacteriaceae</taxon>
        <taxon>Microlunatus</taxon>
    </lineage>
</organism>
<accession>A0ABP6ZIU1</accession>
<dbReference type="SUPFAM" id="SSF46785">
    <property type="entry name" value="Winged helix' DNA-binding domain"/>
    <property type="match status" value="1"/>
</dbReference>
<dbReference type="InterPro" id="IPR051011">
    <property type="entry name" value="Metal_resp_trans_reg"/>
</dbReference>
<comment type="caution">
    <text evidence="5">The sequence shown here is derived from an EMBL/GenBank/DDBJ whole genome shotgun (WGS) entry which is preliminary data.</text>
</comment>
<dbReference type="PANTHER" id="PTHR43132:SF8">
    <property type="entry name" value="HTH-TYPE TRANSCRIPTIONAL REGULATOR KMTR"/>
    <property type="match status" value="1"/>
</dbReference>
<evidence type="ECO:0000256" key="3">
    <source>
        <dbReference type="ARBA" id="ARBA00023163"/>
    </source>
</evidence>
<protein>
    <recommendedName>
        <fullName evidence="4">HTH arsR-type domain-containing protein</fullName>
    </recommendedName>
</protein>
<dbReference type="EMBL" id="BAABAB010000007">
    <property type="protein sequence ID" value="GAA3610696.1"/>
    <property type="molecule type" value="Genomic_DNA"/>
</dbReference>
<keyword evidence="3" id="KW-0804">Transcription</keyword>
<feature type="domain" description="HTH arsR-type" evidence="4">
    <location>
        <begin position="24"/>
        <end position="119"/>
    </location>
</feature>
<keyword evidence="2" id="KW-0238">DNA-binding</keyword>
<name>A0ABP6ZIU1_9ACTN</name>
<sequence>MVADDPNPDPVVDPGEVAREAVDVAHRDLPDLVGRLAAFSDPTRLQLLIAIHAAPGSPVKALATATGLSPNTVTQALVSLRDSGLVANTRDGRLSRWTLTDAAAHDLLHHLGAPHSPLHPPH</sequence>
<dbReference type="InterPro" id="IPR036390">
    <property type="entry name" value="WH_DNA-bd_sf"/>
</dbReference>
<dbReference type="Proteomes" id="UP001501490">
    <property type="component" value="Unassembled WGS sequence"/>
</dbReference>
<dbReference type="Gene3D" id="1.10.10.10">
    <property type="entry name" value="Winged helix-like DNA-binding domain superfamily/Winged helix DNA-binding domain"/>
    <property type="match status" value="1"/>
</dbReference>
<evidence type="ECO:0000313" key="5">
    <source>
        <dbReference type="EMBL" id="GAA3610696.1"/>
    </source>
</evidence>
<dbReference type="SMART" id="SM00418">
    <property type="entry name" value="HTH_ARSR"/>
    <property type="match status" value="1"/>
</dbReference>
<dbReference type="InterPro" id="IPR000835">
    <property type="entry name" value="HTH_MarR-typ"/>
</dbReference>
<evidence type="ECO:0000256" key="1">
    <source>
        <dbReference type="ARBA" id="ARBA00023015"/>
    </source>
</evidence>
<keyword evidence="6" id="KW-1185">Reference proteome</keyword>
<dbReference type="InterPro" id="IPR001845">
    <property type="entry name" value="HTH_ArsR_DNA-bd_dom"/>
</dbReference>
<dbReference type="InterPro" id="IPR011991">
    <property type="entry name" value="ArsR-like_HTH"/>
</dbReference>
<evidence type="ECO:0000313" key="6">
    <source>
        <dbReference type="Proteomes" id="UP001501490"/>
    </source>
</evidence>
<dbReference type="CDD" id="cd00090">
    <property type="entry name" value="HTH_ARSR"/>
    <property type="match status" value="1"/>
</dbReference>
<evidence type="ECO:0000259" key="4">
    <source>
        <dbReference type="PROSITE" id="PS50987"/>
    </source>
</evidence>
<gene>
    <name evidence="5" type="ORF">GCM10022236_10470</name>
</gene>
<dbReference type="PROSITE" id="PS50987">
    <property type="entry name" value="HTH_ARSR_2"/>
    <property type="match status" value="1"/>
</dbReference>
<evidence type="ECO:0000256" key="2">
    <source>
        <dbReference type="ARBA" id="ARBA00023125"/>
    </source>
</evidence>
<proteinExistence type="predicted"/>
<dbReference type="Pfam" id="PF12802">
    <property type="entry name" value="MarR_2"/>
    <property type="match status" value="1"/>
</dbReference>
<dbReference type="PRINTS" id="PR00778">
    <property type="entry name" value="HTHARSR"/>
</dbReference>
<keyword evidence="1" id="KW-0805">Transcription regulation</keyword>
<reference evidence="6" key="1">
    <citation type="journal article" date="2019" name="Int. J. Syst. Evol. Microbiol.">
        <title>The Global Catalogue of Microorganisms (GCM) 10K type strain sequencing project: providing services to taxonomists for standard genome sequencing and annotation.</title>
        <authorList>
            <consortium name="The Broad Institute Genomics Platform"/>
            <consortium name="The Broad Institute Genome Sequencing Center for Infectious Disease"/>
            <person name="Wu L."/>
            <person name="Ma J."/>
        </authorList>
    </citation>
    <scope>NUCLEOTIDE SEQUENCE [LARGE SCALE GENOMIC DNA]</scope>
    <source>
        <strain evidence="6">JCM 16929</strain>
    </source>
</reference>